<dbReference type="CDD" id="cd06462">
    <property type="entry name" value="Peptidase_S24_S26"/>
    <property type="match status" value="1"/>
</dbReference>
<gene>
    <name evidence="1" type="ORF">VJ786_09800</name>
</gene>
<name>A0ABU8I6X6_9SPHI</name>
<reference evidence="1 2" key="1">
    <citation type="submission" date="2024-01" db="EMBL/GenBank/DDBJ databases">
        <title>Sphingobacterium tenebrionis sp. nov., a novel endophyte isolated from tenebrio molitor intestines.</title>
        <authorList>
            <person name="Zhang C."/>
        </authorList>
    </citation>
    <scope>NUCLEOTIDE SEQUENCE [LARGE SCALE GENOMIC DNA]</scope>
    <source>
        <strain evidence="1 2">PU5-4</strain>
    </source>
</reference>
<keyword evidence="2" id="KW-1185">Reference proteome</keyword>
<organism evidence="1 2">
    <name type="scientific">Sphingobacterium tenebrionis</name>
    <dbReference type="NCBI Taxonomy" id="3111775"/>
    <lineage>
        <taxon>Bacteria</taxon>
        <taxon>Pseudomonadati</taxon>
        <taxon>Bacteroidota</taxon>
        <taxon>Sphingobacteriia</taxon>
        <taxon>Sphingobacteriales</taxon>
        <taxon>Sphingobacteriaceae</taxon>
        <taxon>Sphingobacterium</taxon>
    </lineage>
</organism>
<evidence type="ECO:0000313" key="1">
    <source>
        <dbReference type="EMBL" id="MEI5985196.1"/>
    </source>
</evidence>
<accession>A0ABU8I6X6</accession>
<sequence length="154" mass="17795">MHNSYENNDPSVLRIKNELFFEQVKPLLKEGKPVQITVVGGSMRPFLKPGERIILKPIQERDLKIGHIVLADTKSGYVMHRIIRIKNNLIWMAGDGNLAQIEQIFKEEVFASVEVVIRNGKQINLQTASSKIAAMFWFLARPFRIFVYKIFKIK</sequence>
<dbReference type="EMBL" id="JAYLLN010000021">
    <property type="protein sequence ID" value="MEI5985196.1"/>
    <property type="molecule type" value="Genomic_DNA"/>
</dbReference>
<dbReference type="SUPFAM" id="SSF51306">
    <property type="entry name" value="LexA/Signal peptidase"/>
    <property type="match status" value="1"/>
</dbReference>
<dbReference type="InterPro" id="IPR036286">
    <property type="entry name" value="LexA/Signal_pep-like_sf"/>
</dbReference>
<proteinExistence type="predicted"/>
<dbReference type="Proteomes" id="UP001363035">
    <property type="component" value="Unassembled WGS sequence"/>
</dbReference>
<evidence type="ECO:0000313" key="2">
    <source>
        <dbReference type="Proteomes" id="UP001363035"/>
    </source>
</evidence>
<comment type="caution">
    <text evidence="1">The sequence shown here is derived from an EMBL/GenBank/DDBJ whole genome shotgun (WGS) entry which is preliminary data.</text>
</comment>
<protein>
    <submittedName>
        <fullName evidence="1">S24/S26 family peptidase</fullName>
    </submittedName>
</protein>
<dbReference type="RefSeq" id="WP_134776382.1">
    <property type="nucleotide sequence ID" value="NZ_JAYLLN010000021.1"/>
</dbReference>